<dbReference type="Bgee" id="ENSORLG00000030178">
    <property type="expression patterns" value="Expressed in testis and 9 other cell types or tissues"/>
</dbReference>
<dbReference type="Pfam" id="PF05250">
    <property type="entry name" value="UPF0193"/>
    <property type="match status" value="1"/>
</dbReference>
<sequence>MQIFSRAVETDFQLPPQMDWIEVQRDMEAEKRRLQNILAAEKEPTAASPPKTPEAENPGAPEELLHEIEDRRQFLADMEALGQEREYISIINAEISQQLIDKKLSRNRKRQSYAYAVKNEECVT</sequence>
<evidence type="ECO:0000256" key="1">
    <source>
        <dbReference type="SAM" id="MobiDB-lite"/>
    </source>
</evidence>
<dbReference type="Proteomes" id="UP000001038">
    <property type="component" value="Chromosome 1"/>
</dbReference>
<protein>
    <submittedName>
        <fullName evidence="2">Uncharacterized protein</fullName>
    </submittedName>
</protein>
<gene>
    <name evidence="2" type="primary">c1h22orf23</name>
</gene>
<dbReference type="InterPro" id="IPR007914">
    <property type="entry name" value="UPF0193"/>
</dbReference>
<name>A0A3B3I4D4_ORYLA</name>
<evidence type="ECO:0000313" key="3">
    <source>
        <dbReference type="Proteomes" id="UP000001038"/>
    </source>
</evidence>
<feature type="region of interest" description="Disordered" evidence="1">
    <location>
        <begin position="37"/>
        <end position="63"/>
    </location>
</feature>
<evidence type="ECO:0000313" key="2">
    <source>
        <dbReference type="Ensembl" id="ENSORLP00000038902.1"/>
    </source>
</evidence>
<proteinExistence type="predicted"/>
<accession>A0A3B3I4D4</accession>
<reference evidence="2" key="2">
    <citation type="submission" date="2025-08" db="UniProtKB">
        <authorList>
            <consortium name="Ensembl"/>
        </authorList>
    </citation>
    <scope>IDENTIFICATION</scope>
    <source>
        <strain evidence="2">Hd-rR</strain>
    </source>
</reference>
<dbReference type="PANTHER" id="PTHR28348:SF1">
    <property type="entry name" value="UPF0193 PROTEIN EVG1"/>
    <property type="match status" value="1"/>
</dbReference>
<dbReference type="Ensembl" id="ENSORLT00000032774.1">
    <property type="protein sequence ID" value="ENSORLP00000038902.1"/>
    <property type="gene ID" value="ENSORLG00000030178.1"/>
</dbReference>
<reference evidence="2" key="3">
    <citation type="submission" date="2025-09" db="UniProtKB">
        <authorList>
            <consortium name="Ensembl"/>
        </authorList>
    </citation>
    <scope>IDENTIFICATION</scope>
    <source>
        <strain evidence="2">Hd-rR</strain>
    </source>
</reference>
<reference evidence="2 3" key="1">
    <citation type="journal article" date="2007" name="Nature">
        <title>The medaka draft genome and insights into vertebrate genome evolution.</title>
        <authorList>
            <person name="Kasahara M."/>
            <person name="Naruse K."/>
            <person name="Sasaki S."/>
            <person name="Nakatani Y."/>
            <person name="Qu W."/>
            <person name="Ahsan B."/>
            <person name="Yamada T."/>
            <person name="Nagayasu Y."/>
            <person name="Doi K."/>
            <person name="Kasai Y."/>
            <person name="Jindo T."/>
            <person name="Kobayashi D."/>
            <person name="Shimada A."/>
            <person name="Toyoda A."/>
            <person name="Kuroki Y."/>
            <person name="Fujiyama A."/>
            <person name="Sasaki T."/>
            <person name="Shimizu A."/>
            <person name="Asakawa S."/>
            <person name="Shimizu N."/>
            <person name="Hashimoto S."/>
            <person name="Yang J."/>
            <person name="Lee Y."/>
            <person name="Matsushima K."/>
            <person name="Sugano S."/>
            <person name="Sakaizumi M."/>
            <person name="Narita T."/>
            <person name="Ohishi K."/>
            <person name="Haga S."/>
            <person name="Ohta F."/>
            <person name="Nomoto H."/>
            <person name="Nogata K."/>
            <person name="Morishita T."/>
            <person name="Endo T."/>
            <person name="Shin-I T."/>
            <person name="Takeda H."/>
            <person name="Morishita S."/>
            <person name="Kohara Y."/>
        </authorList>
    </citation>
    <scope>NUCLEOTIDE SEQUENCE [LARGE SCALE GENOMIC DNA]</scope>
    <source>
        <strain evidence="2 3">Hd-rR</strain>
    </source>
</reference>
<dbReference type="AlphaFoldDB" id="A0A3B3I4D4"/>
<dbReference type="GeneTree" id="ENSGT00390000010231"/>
<dbReference type="PANTHER" id="PTHR28348">
    <property type="entry name" value="UPF0193 PROTEIN EVG1"/>
    <property type="match status" value="1"/>
</dbReference>
<keyword evidence="3" id="KW-1185">Reference proteome</keyword>
<organism evidence="2 3">
    <name type="scientific">Oryzias latipes</name>
    <name type="common">Japanese rice fish</name>
    <name type="synonym">Japanese killifish</name>
    <dbReference type="NCBI Taxonomy" id="8090"/>
    <lineage>
        <taxon>Eukaryota</taxon>
        <taxon>Metazoa</taxon>
        <taxon>Chordata</taxon>
        <taxon>Craniata</taxon>
        <taxon>Vertebrata</taxon>
        <taxon>Euteleostomi</taxon>
        <taxon>Actinopterygii</taxon>
        <taxon>Neopterygii</taxon>
        <taxon>Teleostei</taxon>
        <taxon>Neoteleostei</taxon>
        <taxon>Acanthomorphata</taxon>
        <taxon>Ovalentaria</taxon>
        <taxon>Atherinomorphae</taxon>
        <taxon>Beloniformes</taxon>
        <taxon>Adrianichthyidae</taxon>
        <taxon>Oryziinae</taxon>
        <taxon>Oryzias</taxon>
    </lineage>
</organism>